<feature type="transmembrane region" description="Helical" evidence="1">
    <location>
        <begin position="21"/>
        <end position="42"/>
    </location>
</feature>
<keyword evidence="1" id="KW-0812">Transmembrane</keyword>
<gene>
    <name evidence="2" type="ORF">N7Z68_10710</name>
</gene>
<dbReference type="RefSeq" id="WP_275118472.1">
    <property type="nucleotide sequence ID" value="NZ_JAOTPO010000006.1"/>
</dbReference>
<keyword evidence="3" id="KW-1185">Reference proteome</keyword>
<dbReference type="NCBIfam" id="TIGR02867">
    <property type="entry name" value="spore_II_P"/>
    <property type="match status" value="1"/>
</dbReference>
<organism evidence="2 3">
    <name type="scientific">Alkalihalobacterium chitinilyticum</name>
    <dbReference type="NCBI Taxonomy" id="2980103"/>
    <lineage>
        <taxon>Bacteria</taxon>
        <taxon>Bacillati</taxon>
        <taxon>Bacillota</taxon>
        <taxon>Bacilli</taxon>
        <taxon>Bacillales</taxon>
        <taxon>Bacillaceae</taxon>
        <taxon>Alkalihalobacterium</taxon>
    </lineage>
</organism>
<name>A0ABT5VEG7_9BACI</name>
<dbReference type="InterPro" id="IPR010897">
    <property type="entry name" value="Spore_II_P"/>
</dbReference>
<dbReference type="Pfam" id="PF07454">
    <property type="entry name" value="SpoIIP"/>
    <property type="match status" value="1"/>
</dbReference>
<comment type="caution">
    <text evidence="2">The sequence shown here is derived from an EMBL/GenBank/DDBJ whole genome shotgun (WGS) entry which is preliminary data.</text>
</comment>
<keyword evidence="1" id="KW-1133">Transmembrane helix</keyword>
<accession>A0ABT5VEG7</accession>
<evidence type="ECO:0000313" key="2">
    <source>
        <dbReference type="EMBL" id="MDE5413857.1"/>
    </source>
</evidence>
<dbReference type="Proteomes" id="UP001148125">
    <property type="component" value="Unassembled WGS sequence"/>
</dbReference>
<evidence type="ECO:0000313" key="3">
    <source>
        <dbReference type="Proteomes" id="UP001148125"/>
    </source>
</evidence>
<dbReference type="EMBL" id="JAOTPO010000006">
    <property type="protein sequence ID" value="MDE5413857.1"/>
    <property type="molecule type" value="Genomic_DNA"/>
</dbReference>
<dbReference type="SUPFAM" id="SSF53187">
    <property type="entry name" value="Zn-dependent exopeptidases"/>
    <property type="match status" value="1"/>
</dbReference>
<reference evidence="2" key="1">
    <citation type="submission" date="2024-05" db="EMBL/GenBank/DDBJ databases">
        <title>Alkalihalobacillus sp. strain MEB203 novel alkaliphilic bacterium from Lonar Lake, India.</title>
        <authorList>
            <person name="Joshi A."/>
            <person name="Thite S."/>
            <person name="Mengade P."/>
        </authorList>
    </citation>
    <scope>NUCLEOTIDE SEQUENCE</scope>
    <source>
        <strain evidence="2">MEB 203</strain>
    </source>
</reference>
<keyword evidence="1" id="KW-0472">Membrane</keyword>
<proteinExistence type="predicted"/>
<protein>
    <submittedName>
        <fullName evidence="2">Stage II sporulation protein P</fullName>
    </submittedName>
</protein>
<sequence length="390" mass="43861">MKRNRFHGLTISINRTSLRKMAVFIIVGIIAVFIFTGMLTSIDPGYGMASSTVHSWTTQVTGENLVYLMGMENRYFQQALPEESQPPNLSSIAFELATSINPDDPRSLLGRELPGFALFDGNIVVAGDKSDYTNMPIESAPPMEVLMAEREAATTSFDELDKPTDQAQPEMTTGERKVVHIIHSHTRESFLPELKGVTNPNEAWHAEVNISLVGERLGQSLRNRGIGTDVDSTDIQSILNQRDWGYPKSYDASRELVKEAMASNDQLEFFFDLHRDSLLRDNTTVTINGEHYARIYFVIGRDNRNREQNTKLAKDLHHRLEEKYPGLSRGVVEMGGIGRNGVYNQDLHGNSILIEFGGVENSVEENFRSADAFAEVFSEFYWEQAKVSTE</sequence>
<evidence type="ECO:0000256" key="1">
    <source>
        <dbReference type="SAM" id="Phobius"/>
    </source>
</evidence>